<gene>
    <name evidence="1" type="ORF">MML48_9g00001867</name>
</gene>
<dbReference type="Proteomes" id="UP001056778">
    <property type="component" value="Chromosome 9"/>
</dbReference>
<protein>
    <submittedName>
        <fullName evidence="1">Porcupine</fullName>
    </submittedName>
</protein>
<organism evidence="1 2">
    <name type="scientific">Holotrichia oblita</name>
    <name type="common">Chafer beetle</name>
    <dbReference type="NCBI Taxonomy" id="644536"/>
    <lineage>
        <taxon>Eukaryota</taxon>
        <taxon>Metazoa</taxon>
        <taxon>Ecdysozoa</taxon>
        <taxon>Arthropoda</taxon>
        <taxon>Hexapoda</taxon>
        <taxon>Insecta</taxon>
        <taxon>Pterygota</taxon>
        <taxon>Neoptera</taxon>
        <taxon>Endopterygota</taxon>
        <taxon>Coleoptera</taxon>
        <taxon>Polyphaga</taxon>
        <taxon>Scarabaeiformia</taxon>
        <taxon>Scarabaeidae</taxon>
        <taxon>Melolonthinae</taxon>
        <taxon>Holotrichia</taxon>
    </lineage>
</organism>
<dbReference type="EMBL" id="CM043023">
    <property type="protein sequence ID" value="KAI4455215.1"/>
    <property type="molecule type" value="Genomic_DNA"/>
</dbReference>
<accession>A0ACB9SJ39</accession>
<name>A0ACB9SJ39_HOLOL</name>
<evidence type="ECO:0000313" key="1">
    <source>
        <dbReference type="EMBL" id="KAI4455215.1"/>
    </source>
</evidence>
<reference evidence="1" key="1">
    <citation type="submission" date="2022-04" db="EMBL/GenBank/DDBJ databases">
        <title>Chromosome-scale genome assembly of Holotrichia oblita Faldermann.</title>
        <authorList>
            <person name="Rongchong L."/>
        </authorList>
    </citation>
    <scope>NUCLEOTIDE SEQUENCE</scope>
    <source>
        <strain evidence="1">81SQS9</strain>
    </source>
</reference>
<keyword evidence="2" id="KW-1185">Reference proteome</keyword>
<proteinExistence type="predicted"/>
<sequence>MDVETQTVSLGLLGSLSNLVGTSEPALRVLITLLLGYPVALIHRKYLYGKDPNIQYLYFIFTGLGLGYFNYGNDIFHAVFAVFFTYVTLLLFGGTEIAVILTFLFNMGYLLTGYYYSGTDSYDINWTVPQCVLVLRLIGIAFDLYDGHQPVETLNADAKKIALMRLPRFLEFCGHMFFPTSFLIGPQFPMKRFQEFVKGVYSDQGDLTKPPDSANYALRRFGAAVAYVIIFQVLGLFVSDDYLLSESYDQQPFFKKAFLLGVWGRCNLYKYISCWLFAEGGCVLFGVSHNGYDDKGEVQWNGVENVKIAVLENTTQFNHYIQSFNVNTNHWIAHYVYKRLKFMNNRLISQAAALLFLAIWHGFHSGYYICFLFEFLVMYMEKDVSIVWEWEEDNS</sequence>
<evidence type="ECO:0000313" key="2">
    <source>
        <dbReference type="Proteomes" id="UP001056778"/>
    </source>
</evidence>
<comment type="caution">
    <text evidence="1">The sequence shown here is derived from an EMBL/GenBank/DDBJ whole genome shotgun (WGS) entry which is preliminary data.</text>
</comment>